<evidence type="ECO:0000313" key="1">
    <source>
        <dbReference type="EMBL" id="GGC49699.1"/>
    </source>
</evidence>
<reference evidence="2" key="1">
    <citation type="journal article" date="2019" name="Int. J. Syst. Evol. Microbiol.">
        <title>The Global Catalogue of Microorganisms (GCM) 10K type strain sequencing project: providing services to taxonomists for standard genome sequencing and annotation.</title>
        <authorList>
            <consortium name="The Broad Institute Genomics Platform"/>
            <consortium name="The Broad Institute Genome Sequencing Center for Infectious Disease"/>
            <person name="Wu L."/>
            <person name="Ma J."/>
        </authorList>
    </citation>
    <scope>NUCLEOTIDE SEQUENCE [LARGE SCALE GENOMIC DNA]</scope>
    <source>
        <strain evidence="2">CGMCC 1.12479</strain>
    </source>
</reference>
<protein>
    <submittedName>
        <fullName evidence="1">Uncharacterized protein</fullName>
    </submittedName>
</protein>
<dbReference type="Proteomes" id="UP000635885">
    <property type="component" value="Unassembled WGS sequence"/>
</dbReference>
<keyword evidence="2" id="KW-1185">Reference proteome</keyword>
<comment type="caution">
    <text evidence="1">The sequence shown here is derived from an EMBL/GenBank/DDBJ whole genome shotgun (WGS) entry which is preliminary data.</text>
</comment>
<name>A0ABQ1N2I3_9BACT</name>
<accession>A0ABQ1N2I3</accession>
<gene>
    <name evidence="1" type="ORF">GCM10010993_30230</name>
</gene>
<organism evidence="1 2">
    <name type="scientific">Belliella aquatica</name>
    <dbReference type="NCBI Taxonomy" id="1323734"/>
    <lineage>
        <taxon>Bacteria</taxon>
        <taxon>Pseudomonadati</taxon>
        <taxon>Bacteroidota</taxon>
        <taxon>Cytophagia</taxon>
        <taxon>Cytophagales</taxon>
        <taxon>Cyclobacteriaceae</taxon>
        <taxon>Belliella</taxon>
    </lineage>
</organism>
<sequence length="63" mass="7320">MKFKKEALLGFLFKLGANDVFVLNKCVNKSKLFLLLTEIARLFSNLALWCTIGRSERKQRKKT</sequence>
<evidence type="ECO:0000313" key="2">
    <source>
        <dbReference type="Proteomes" id="UP000635885"/>
    </source>
</evidence>
<proteinExistence type="predicted"/>
<dbReference type="EMBL" id="BMFD01000014">
    <property type="protein sequence ID" value="GGC49699.1"/>
    <property type="molecule type" value="Genomic_DNA"/>
</dbReference>